<gene>
    <name evidence="3" type="ORF">PPNO1_LOCUS6196</name>
</gene>
<dbReference type="AlphaFoldDB" id="A0A9P1H5R8"/>
<dbReference type="GO" id="GO:0016020">
    <property type="term" value="C:membrane"/>
    <property type="evidence" value="ECO:0007669"/>
    <property type="project" value="TreeGrafter"/>
</dbReference>
<feature type="compositionally biased region" description="Basic residues" evidence="1">
    <location>
        <begin position="248"/>
        <end position="268"/>
    </location>
</feature>
<dbReference type="Gene3D" id="2.20.70.10">
    <property type="match status" value="1"/>
</dbReference>
<evidence type="ECO:0000313" key="4">
    <source>
        <dbReference type="Proteomes" id="UP000838763"/>
    </source>
</evidence>
<evidence type="ECO:0000313" key="3">
    <source>
        <dbReference type="EMBL" id="CAI4216543.1"/>
    </source>
</evidence>
<dbReference type="SUPFAM" id="SSF51045">
    <property type="entry name" value="WW domain"/>
    <property type="match status" value="1"/>
</dbReference>
<dbReference type="SMART" id="SM00456">
    <property type="entry name" value="WW"/>
    <property type="match status" value="1"/>
</dbReference>
<feature type="compositionally biased region" description="Low complexity" evidence="1">
    <location>
        <begin position="280"/>
        <end position="291"/>
    </location>
</feature>
<dbReference type="CDD" id="cd00201">
    <property type="entry name" value="WW"/>
    <property type="match status" value="1"/>
</dbReference>
<dbReference type="PANTHER" id="PTHR46689">
    <property type="entry name" value="MEMBRANE PROTEIN, PUTATIVE-RELATED"/>
    <property type="match status" value="1"/>
</dbReference>
<proteinExistence type="predicted"/>
<dbReference type="InterPro" id="IPR036020">
    <property type="entry name" value="WW_dom_sf"/>
</dbReference>
<dbReference type="Gene3D" id="3.60.21.70">
    <property type="entry name" value="PhoD-like phosphatase"/>
    <property type="match status" value="1"/>
</dbReference>
<dbReference type="Proteomes" id="UP000838763">
    <property type="component" value="Unassembled WGS sequence"/>
</dbReference>
<dbReference type="CDD" id="cd07389">
    <property type="entry name" value="MPP_PhoD"/>
    <property type="match status" value="1"/>
</dbReference>
<keyword evidence="4" id="KW-1185">Reference proteome</keyword>
<evidence type="ECO:0000259" key="2">
    <source>
        <dbReference type="PROSITE" id="PS50020"/>
    </source>
</evidence>
<dbReference type="InterPro" id="IPR038607">
    <property type="entry name" value="PhoD-like_sf"/>
</dbReference>
<dbReference type="PROSITE" id="PS50020">
    <property type="entry name" value="WW_DOMAIN_2"/>
    <property type="match status" value="1"/>
</dbReference>
<feature type="compositionally biased region" description="Polar residues" evidence="1">
    <location>
        <begin position="80"/>
        <end position="99"/>
    </location>
</feature>
<dbReference type="EMBL" id="CALLCH030000015">
    <property type="protein sequence ID" value="CAI4216543.1"/>
    <property type="molecule type" value="Genomic_DNA"/>
</dbReference>
<feature type="compositionally biased region" description="Low complexity" evidence="1">
    <location>
        <begin position="161"/>
        <end position="174"/>
    </location>
</feature>
<organism evidence="3 4">
    <name type="scientific">Parascedosporium putredinis</name>
    <dbReference type="NCBI Taxonomy" id="1442378"/>
    <lineage>
        <taxon>Eukaryota</taxon>
        <taxon>Fungi</taxon>
        <taxon>Dikarya</taxon>
        <taxon>Ascomycota</taxon>
        <taxon>Pezizomycotina</taxon>
        <taxon>Sordariomycetes</taxon>
        <taxon>Hypocreomycetidae</taxon>
        <taxon>Microascales</taxon>
        <taxon>Microascaceae</taxon>
        <taxon>Parascedosporium</taxon>
    </lineage>
</organism>
<dbReference type="OrthoDB" id="2419400at2759"/>
<feature type="region of interest" description="Disordered" evidence="1">
    <location>
        <begin position="230"/>
        <end position="301"/>
    </location>
</feature>
<dbReference type="InterPro" id="IPR018946">
    <property type="entry name" value="PhoD-like_MPP"/>
</dbReference>
<dbReference type="Pfam" id="PF00397">
    <property type="entry name" value="WW"/>
    <property type="match status" value="1"/>
</dbReference>
<dbReference type="FunFam" id="2.20.70.10:FF:000028">
    <property type="entry name" value="WW domain-containing protein"/>
    <property type="match status" value="1"/>
</dbReference>
<name>A0A9P1H5R8_9PEZI</name>
<dbReference type="InterPro" id="IPR043904">
    <property type="entry name" value="PhoD_2-like"/>
</dbReference>
<feature type="domain" description="WW" evidence="2">
    <location>
        <begin position="295"/>
        <end position="329"/>
    </location>
</feature>
<dbReference type="Pfam" id="PF19050">
    <property type="entry name" value="PhoD_2"/>
    <property type="match status" value="1"/>
</dbReference>
<accession>A0A9P1H5R8</accession>
<protein>
    <recommendedName>
        <fullName evidence="2">WW domain-containing protein</fullName>
    </recommendedName>
</protein>
<feature type="region of interest" description="Disordered" evidence="1">
    <location>
        <begin position="42"/>
        <end position="141"/>
    </location>
</feature>
<feature type="region of interest" description="Disordered" evidence="1">
    <location>
        <begin position="161"/>
        <end position="191"/>
    </location>
</feature>
<dbReference type="PANTHER" id="PTHR46689:SF2">
    <property type="entry name" value="WW DOMAIN PROTEIN (AFU_ORTHOLOGUE AFUA_6G06520)"/>
    <property type="match status" value="1"/>
</dbReference>
<reference evidence="3" key="1">
    <citation type="submission" date="2022-11" db="EMBL/GenBank/DDBJ databases">
        <authorList>
            <person name="Scott C."/>
            <person name="Bruce N."/>
        </authorList>
    </citation>
    <scope>NUCLEOTIDE SEQUENCE</scope>
</reference>
<dbReference type="PROSITE" id="PS01159">
    <property type="entry name" value="WW_DOMAIN_1"/>
    <property type="match status" value="1"/>
</dbReference>
<dbReference type="InterPro" id="IPR001202">
    <property type="entry name" value="WW_dom"/>
</dbReference>
<comment type="caution">
    <text evidence="3">The sequence shown here is derived from an EMBL/GenBank/DDBJ whole genome shotgun (WGS) entry which is preliminary data.</text>
</comment>
<sequence>MICASNSDDYATEQTKMRDQTALELKLSFGDAILVLQASFPPAWRSELRKPTPLPYPDDEEEEDAKNRRNKKPAKPSITPYPSSSAYNDISPRLTSPSENKGPGLAERRGTAPKPLPTSPVDDDQSGLFAKPIGGAAPANYPAFNKKQYYPLLANSMNRFASTASTSTTRASRGSPPPPETPIVGPGALPSSDIEARYAASGISGTATLTSLQAQSAAAAQRLAQYGNHRVPQRPWTPTESPDQQPHGPRRFTKAPRPSRLRLPKRRRATSEASGCRGEPPTAVPSGAAGPASPPPLPEGWIAHLDQTSGQYYYIHLATQATQWEFPKGPNPITHEVAPLSPAASTYGNPLASPLYGGKAGLASPMFSGKAGMASPMFPAHSRLCRKHHERRQLNGHNRRVYRAAPSAGVDMYKIAPTNGVYFGPYLRYSNMNIEKGVWFGSIMIVSDTPQPPTIHLHLSVDLSPNPRQLTPQVIFTHQRWNFYKYNIELPMGEHGTERWTYAVTSHLGCSRYEFVVAGRNELGWRFIAHSGNDFATSTSQNERSKLGGVSFMWKDVLQKNVDCGGFHVQLGLGAQIYGDRLWKEVPILRQWLAMRGKDTRKGAQWTARHEEDVSHAYFHYYTSHFDQPFLREAFAQIPHILQIDDHDIFDGYGSYPEYMQTSPMFKNIGRLALEMYLLFQHHTTAEMLRNSSSDSDLFTITGQGWHFVKYLGPAVAVVGPDCRSERDQNHVMAGPTYQVFPRLEAVESLAGAMATGKKAVNTSYNILGKVTSSVAGVVGGKEAVQQGFSHVKKAVGKSGLMGNVLNQFGDLDLAEVLKDLWTHSSKDLERTYFIRTLQSISQEKGVRMTFLSGGVNCCGAGLVHDPSHPSDSKTMYQLITSPIVAAPQHSYILKFLHNNKLLYVPQNGQRSTHEVSDTKEDMMEIFHTDASGAPRELKKLMGRRNYACVMAYDPDAAGAALAGQHIPGQPLLPDQHGLSKLSLAVDFVVQGDGAFQATTKYGPVIVPGL</sequence>
<evidence type="ECO:0000256" key="1">
    <source>
        <dbReference type="SAM" id="MobiDB-lite"/>
    </source>
</evidence>